<name>A0A9W4MG85_9ACTN</name>
<comment type="caution">
    <text evidence="2">The sequence shown here is derived from an EMBL/GenBank/DDBJ whole genome shotgun (WGS) entry which is preliminary data.</text>
</comment>
<evidence type="ECO:0000256" key="1">
    <source>
        <dbReference type="SAM" id="MobiDB-lite"/>
    </source>
</evidence>
<gene>
    <name evidence="2" type="ORF">SBRY_40069</name>
</gene>
<evidence type="ECO:0000313" key="3">
    <source>
        <dbReference type="Proteomes" id="UP001153328"/>
    </source>
</evidence>
<keyword evidence="3" id="KW-1185">Reference proteome</keyword>
<evidence type="ECO:0000313" key="2">
    <source>
        <dbReference type="EMBL" id="CAG7645093.1"/>
    </source>
</evidence>
<dbReference type="Proteomes" id="UP001153328">
    <property type="component" value="Unassembled WGS sequence"/>
</dbReference>
<organism evidence="2 3">
    <name type="scientific">Actinacidiphila bryophytorum</name>
    <dbReference type="NCBI Taxonomy" id="1436133"/>
    <lineage>
        <taxon>Bacteria</taxon>
        <taxon>Bacillati</taxon>
        <taxon>Actinomycetota</taxon>
        <taxon>Actinomycetes</taxon>
        <taxon>Kitasatosporales</taxon>
        <taxon>Streptomycetaceae</taxon>
        <taxon>Actinacidiphila</taxon>
    </lineage>
</organism>
<sequence length="113" mass="11191">MGSRSPKGTAVTEKNRKGPVASAEALCTESPGRAAKVAPTGMPGLATVSATPSTVMVWRAGADAVWAAGPGPAEPAAWAAGITPSGTAKAAATTAADRIRDVRSMDVSSDADR</sequence>
<feature type="region of interest" description="Disordered" evidence="1">
    <location>
        <begin position="1"/>
        <end position="42"/>
    </location>
</feature>
<dbReference type="AlphaFoldDB" id="A0A9W4MG85"/>
<protein>
    <submittedName>
        <fullName evidence="2">Uncharacterized protein</fullName>
    </submittedName>
</protein>
<proteinExistence type="predicted"/>
<dbReference type="EMBL" id="CAJVAX010000018">
    <property type="protein sequence ID" value="CAG7645093.1"/>
    <property type="molecule type" value="Genomic_DNA"/>
</dbReference>
<reference evidence="2" key="1">
    <citation type="submission" date="2021-06" db="EMBL/GenBank/DDBJ databases">
        <authorList>
            <person name="Arsene-Ploetze F."/>
        </authorList>
    </citation>
    <scope>NUCLEOTIDE SEQUENCE</scope>
    <source>
        <strain evidence="2">SBRY1</strain>
    </source>
</reference>
<accession>A0A9W4MG85</accession>